<protein>
    <recommendedName>
        <fullName evidence="5">Glycosyltransferase</fullName>
        <ecNumber evidence="5">2.4.1.-</ecNumber>
    </recommendedName>
</protein>
<evidence type="ECO:0000313" key="6">
    <source>
        <dbReference type="EMBL" id="RVX15256.1"/>
    </source>
</evidence>
<evidence type="ECO:0000313" key="7">
    <source>
        <dbReference type="Proteomes" id="UP000288805"/>
    </source>
</evidence>
<comment type="similarity">
    <text evidence="1 4">Belongs to the UDP-glycosyltransferase family.</text>
</comment>
<dbReference type="Proteomes" id="UP000288805">
    <property type="component" value="Unassembled WGS sequence"/>
</dbReference>
<dbReference type="Gene3D" id="3.40.50.2000">
    <property type="entry name" value="Glycogen Phosphorylase B"/>
    <property type="match status" value="2"/>
</dbReference>
<evidence type="ECO:0000256" key="5">
    <source>
        <dbReference type="RuleBase" id="RU362057"/>
    </source>
</evidence>
<dbReference type="EC" id="2.4.1.-" evidence="5"/>
<gene>
    <name evidence="6" type="primary">GT5_7</name>
    <name evidence="6" type="ORF">CK203_007866</name>
</gene>
<name>A0A438K216_VITVI</name>
<dbReference type="PANTHER" id="PTHR48046">
    <property type="entry name" value="UDP-GLYCOSYLTRANSFERASE 72E1"/>
    <property type="match status" value="1"/>
</dbReference>
<reference evidence="6 7" key="1">
    <citation type="journal article" date="2018" name="PLoS Genet.">
        <title>Population sequencing reveals clonal diversity and ancestral inbreeding in the grapevine cultivar Chardonnay.</title>
        <authorList>
            <person name="Roach M.J."/>
            <person name="Johnson D.L."/>
            <person name="Bohlmann J."/>
            <person name="van Vuuren H.J."/>
            <person name="Jones S.J."/>
            <person name="Pretorius I.S."/>
            <person name="Schmidt S.A."/>
            <person name="Borneman A.R."/>
        </authorList>
    </citation>
    <scope>NUCLEOTIDE SEQUENCE [LARGE SCALE GENOMIC DNA]</scope>
    <source>
        <strain evidence="7">cv. Chardonnay</strain>
        <tissue evidence="6">Leaf</tissue>
    </source>
</reference>
<dbReference type="AlphaFoldDB" id="A0A438K216"/>
<dbReference type="InterPro" id="IPR002213">
    <property type="entry name" value="UDP_glucos_trans"/>
</dbReference>
<dbReference type="FunFam" id="3.40.50.2000:FF:000054">
    <property type="entry name" value="Glycosyltransferase"/>
    <property type="match status" value="1"/>
</dbReference>
<dbReference type="SUPFAM" id="SSF53756">
    <property type="entry name" value="UDP-Glycosyltransferase/glycogen phosphorylase"/>
    <property type="match status" value="1"/>
</dbReference>
<evidence type="ECO:0000256" key="4">
    <source>
        <dbReference type="RuleBase" id="RU003718"/>
    </source>
</evidence>
<comment type="caution">
    <text evidence="6">The sequence shown here is derived from an EMBL/GenBank/DDBJ whole genome shotgun (WGS) entry which is preliminary data.</text>
</comment>
<keyword evidence="3 4" id="KW-0808">Transferase</keyword>
<proteinExistence type="inferred from homology"/>
<keyword evidence="2 4" id="KW-0328">Glycosyltransferase</keyword>
<evidence type="ECO:0000256" key="3">
    <source>
        <dbReference type="ARBA" id="ARBA00022679"/>
    </source>
</evidence>
<dbReference type="CDD" id="cd03784">
    <property type="entry name" value="GT1_Gtf-like"/>
    <property type="match status" value="1"/>
</dbReference>
<dbReference type="OrthoDB" id="5835829at2759"/>
<dbReference type="InterPro" id="IPR035595">
    <property type="entry name" value="UDP_glycos_trans_CS"/>
</dbReference>
<dbReference type="Pfam" id="PF00201">
    <property type="entry name" value="UDPGT"/>
    <property type="match status" value="1"/>
</dbReference>
<evidence type="ECO:0000256" key="2">
    <source>
        <dbReference type="ARBA" id="ARBA00022676"/>
    </source>
</evidence>
<dbReference type="FunFam" id="3.40.50.2000:FF:000051">
    <property type="entry name" value="Glycosyltransferase"/>
    <property type="match status" value="1"/>
</dbReference>
<dbReference type="EMBL" id="QGNW01000019">
    <property type="protein sequence ID" value="RVX15256.1"/>
    <property type="molecule type" value="Genomic_DNA"/>
</dbReference>
<dbReference type="PROSITE" id="PS00375">
    <property type="entry name" value="UDPGT"/>
    <property type="match status" value="1"/>
</dbReference>
<organism evidence="6 7">
    <name type="scientific">Vitis vinifera</name>
    <name type="common">Grape</name>
    <dbReference type="NCBI Taxonomy" id="29760"/>
    <lineage>
        <taxon>Eukaryota</taxon>
        <taxon>Viridiplantae</taxon>
        <taxon>Streptophyta</taxon>
        <taxon>Embryophyta</taxon>
        <taxon>Tracheophyta</taxon>
        <taxon>Spermatophyta</taxon>
        <taxon>Magnoliopsida</taxon>
        <taxon>eudicotyledons</taxon>
        <taxon>Gunneridae</taxon>
        <taxon>Pentapetalae</taxon>
        <taxon>rosids</taxon>
        <taxon>Vitales</taxon>
        <taxon>Vitaceae</taxon>
        <taxon>Viteae</taxon>
        <taxon>Vitis</taxon>
    </lineage>
</organism>
<accession>A0A438K216</accession>
<sequence>MVGAESGRPHVALLPSPGMGHIIPLLEMAKRLVLHHGFHVSFITITTEASAAQTQLLRSPNLPSGLHVVELPPADMSTILHDDMTIVQRLCLIVQESLPYIRSVLRENPPQALIVDIFCTDAFQIAKDLSIPAYSFFTAPTALLALSLYLPTMDREIEGEYVDLPKPVQVPGCNAIRTEDLLDQVRNRKIEEYKWYLLSVSRLPMAVGIFVNTWEDLEPVWLRGLRENSFFQQIPIPPVLPIGPLIKEDEPLTDFDNDCIEWLDKQPPDSVLFITLGSGGTLTSTQLTELAWGLELSQQRFILVVRTPSDASASGAFFNVGNNVMKAEAYLPQGFMERTQEVGLVIPSWAPQVTVLRHPSTGGFLSHCGWNSTLESISHGVPMIAWPLYAEQRMNATMLTEEVGVAVRPVVGEGKNVVGREEIERVVRLVMEGEEGKEMRRRVRELQSSALATLKPGGPSFEALSEVAGPGQPPLISSLRHVPHLICLLSLFIY</sequence>
<dbReference type="PANTHER" id="PTHR48046:SF4">
    <property type="entry name" value="GLYCOSYLTRANSFERASE"/>
    <property type="match status" value="1"/>
</dbReference>
<evidence type="ECO:0000256" key="1">
    <source>
        <dbReference type="ARBA" id="ARBA00009995"/>
    </source>
</evidence>
<dbReference type="GO" id="GO:0008194">
    <property type="term" value="F:UDP-glycosyltransferase activity"/>
    <property type="evidence" value="ECO:0007669"/>
    <property type="project" value="InterPro"/>
</dbReference>